<keyword evidence="7 9" id="KW-0472">Membrane</keyword>
<evidence type="ECO:0000256" key="6">
    <source>
        <dbReference type="ARBA" id="ARBA00022989"/>
    </source>
</evidence>
<feature type="transmembrane region" description="Helical" evidence="9">
    <location>
        <begin position="90"/>
        <end position="112"/>
    </location>
</feature>
<feature type="transmembrane region" description="Helical" evidence="9">
    <location>
        <begin position="12"/>
        <end position="35"/>
    </location>
</feature>
<dbReference type="InterPro" id="IPR055348">
    <property type="entry name" value="DctQ"/>
</dbReference>
<evidence type="ECO:0000256" key="7">
    <source>
        <dbReference type="ARBA" id="ARBA00023136"/>
    </source>
</evidence>
<keyword evidence="6 9" id="KW-1133">Transmembrane helix</keyword>
<dbReference type="PANTHER" id="PTHR35011:SF2">
    <property type="entry name" value="2,3-DIKETO-L-GULONATE TRAP TRANSPORTER SMALL PERMEASE PROTEIN YIAM"/>
    <property type="match status" value="1"/>
</dbReference>
<dbReference type="EMBL" id="JAENII010000005">
    <property type="protein sequence ID" value="MBK1827072.1"/>
    <property type="molecule type" value="Genomic_DNA"/>
</dbReference>
<gene>
    <name evidence="11" type="ORF">JIN81_08575</name>
</gene>
<evidence type="ECO:0000256" key="8">
    <source>
        <dbReference type="ARBA" id="ARBA00038436"/>
    </source>
</evidence>
<evidence type="ECO:0000259" key="10">
    <source>
        <dbReference type="Pfam" id="PF04290"/>
    </source>
</evidence>
<protein>
    <submittedName>
        <fullName evidence="11">TRAP transporter small permease</fullName>
    </submittedName>
</protein>
<evidence type="ECO:0000256" key="2">
    <source>
        <dbReference type="ARBA" id="ARBA00022448"/>
    </source>
</evidence>
<feature type="transmembrane region" description="Helical" evidence="9">
    <location>
        <begin position="132"/>
        <end position="150"/>
    </location>
</feature>
<keyword evidence="2" id="KW-0813">Transport</keyword>
<comment type="subcellular location">
    <subcellularLocation>
        <location evidence="1">Cell inner membrane</location>
        <topology evidence="1">Multi-pass membrane protein</topology>
    </subcellularLocation>
</comment>
<dbReference type="Proteomes" id="UP000658278">
    <property type="component" value="Unassembled WGS sequence"/>
</dbReference>
<comment type="similarity">
    <text evidence="8">Belongs to the TRAP transporter small permease family.</text>
</comment>
<dbReference type="RefSeq" id="WP_200278520.1">
    <property type="nucleotide sequence ID" value="NZ_JAENII010000005.1"/>
</dbReference>
<feature type="transmembrane region" description="Helical" evidence="9">
    <location>
        <begin position="50"/>
        <end position="69"/>
    </location>
</feature>
<keyword evidence="3" id="KW-1003">Cell membrane</keyword>
<evidence type="ECO:0000256" key="9">
    <source>
        <dbReference type="SAM" id="Phobius"/>
    </source>
</evidence>
<dbReference type="Pfam" id="PF04290">
    <property type="entry name" value="DctQ"/>
    <property type="match status" value="1"/>
</dbReference>
<sequence>MKFFEQLQKALAKTLGVICVVVFSVLVIDVLWAVFAREVLDAQPAWTEQLARLLLVWLAILGGVLAYSGDRHLGVDVLVSRFHPASRRHAHVIGHLCVFGFSVAVLLVGGIHLFRDRLASGQMMATLGISKAWFYLVLPVGGALISLLSIEKILALLLPVDGKGDE</sequence>
<accession>A0A934VFK1</accession>
<evidence type="ECO:0000256" key="3">
    <source>
        <dbReference type="ARBA" id="ARBA00022475"/>
    </source>
</evidence>
<comment type="caution">
    <text evidence="11">The sequence shown here is derived from an EMBL/GenBank/DDBJ whole genome shotgun (WGS) entry which is preliminary data.</text>
</comment>
<evidence type="ECO:0000313" key="11">
    <source>
        <dbReference type="EMBL" id="MBK1827072.1"/>
    </source>
</evidence>
<keyword evidence="5 9" id="KW-0812">Transmembrane</keyword>
<dbReference type="GO" id="GO:0022857">
    <property type="term" value="F:transmembrane transporter activity"/>
    <property type="evidence" value="ECO:0007669"/>
    <property type="project" value="TreeGrafter"/>
</dbReference>
<dbReference type="GO" id="GO:0005886">
    <property type="term" value="C:plasma membrane"/>
    <property type="evidence" value="ECO:0007669"/>
    <property type="project" value="UniProtKB-SubCell"/>
</dbReference>
<evidence type="ECO:0000313" key="12">
    <source>
        <dbReference type="Proteomes" id="UP000658278"/>
    </source>
</evidence>
<evidence type="ECO:0000256" key="4">
    <source>
        <dbReference type="ARBA" id="ARBA00022519"/>
    </source>
</evidence>
<proteinExistence type="inferred from homology"/>
<evidence type="ECO:0000256" key="5">
    <source>
        <dbReference type="ARBA" id="ARBA00022692"/>
    </source>
</evidence>
<keyword evidence="12" id="KW-1185">Reference proteome</keyword>
<keyword evidence="4" id="KW-0997">Cell inner membrane</keyword>
<evidence type="ECO:0000256" key="1">
    <source>
        <dbReference type="ARBA" id="ARBA00004429"/>
    </source>
</evidence>
<dbReference type="AlphaFoldDB" id="A0A934VFK1"/>
<feature type="domain" description="Tripartite ATP-independent periplasmic transporters DctQ component" evidence="10">
    <location>
        <begin position="28"/>
        <end position="156"/>
    </location>
</feature>
<organism evidence="11 12">
    <name type="scientific">Haloferula rosea</name>
    <dbReference type="NCBI Taxonomy" id="490093"/>
    <lineage>
        <taxon>Bacteria</taxon>
        <taxon>Pseudomonadati</taxon>
        <taxon>Verrucomicrobiota</taxon>
        <taxon>Verrucomicrobiia</taxon>
        <taxon>Verrucomicrobiales</taxon>
        <taxon>Verrucomicrobiaceae</taxon>
        <taxon>Haloferula</taxon>
    </lineage>
</organism>
<name>A0A934VFK1_9BACT</name>
<dbReference type="GO" id="GO:0015740">
    <property type="term" value="P:C4-dicarboxylate transport"/>
    <property type="evidence" value="ECO:0007669"/>
    <property type="project" value="TreeGrafter"/>
</dbReference>
<reference evidence="11" key="1">
    <citation type="submission" date="2021-01" db="EMBL/GenBank/DDBJ databases">
        <title>Modified the classification status of verrucomicrobia.</title>
        <authorList>
            <person name="Feng X."/>
        </authorList>
    </citation>
    <scope>NUCLEOTIDE SEQUENCE</scope>
    <source>
        <strain evidence="11">KCTC 22201</strain>
    </source>
</reference>
<dbReference type="InterPro" id="IPR007387">
    <property type="entry name" value="TRAP_DctQ"/>
</dbReference>
<dbReference type="PANTHER" id="PTHR35011">
    <property type="entry name" value="2,3-DIKETO-L-GULONATE TRAP TRANSPORTER SMALL PERMEASE PROTEIN YIAM"/>
    <property type="match status" value="1"/>
</dbReference>